<sequence>MVQNDTVWQEYVELVKWKNGNWFYKVSQKDQTGSTDFKLIKISEDSFTAENPENEFPTIILYQIEGNKLHARISGGEMQVEFEFER</sequence>
<evidence type="ECO:0000313" key="2">
    <source>
        <dbReference type="Proteomes" id="UP000193431"/>
    </source>
</evidence>
<evidence type="ECO:0000313" key="1">
    <source>
        <dbReference type="EMBL" id="ARN78125.1"/>
    </source>
</evidence>
<gene>
    <name evidence="1" type="ORF">BST97_09000</name>
</gene>
<name>A0A1W6MKK5_9FLAO</name>
<organism evidence="1 2">
    <name type="scientific">Nonlabens spongiae</name>
    <dbReference type="NCBI Taxonomy" id="331648"/>
    <lineage>
        <taxon>Bacteria</taxon>
        <taxon>Pseudomonadati</taxon>
        <taxon>Bacteroidota</taxon>
        <taxon>Flavobacteriia</taxon>
        <taxon>Flavobacteriales</taxon>
        <taxon>Flavobacteriaceae</taxon>
        <taxon>Nonlabens</taxon>
    </lineage>
</organism>
<accession>A0A1W6MKK5</accession>
<reference evidence="1 2" key="1">
    <citation type="submission" date="2016-11" db="EMBL/GenBank/DDBJ databases">
        <title>Trade-off between light-utilization and light-protection in marine flavobacteria.</title>
        <authorList>
            <person name="Kumagai Y."/>
        </authorList>
    </citation>
    <scope>NUCLEOTIDE SEQUENCE [LARGE SCALE GENOMIC DNA]</scope>
    <source>
        <strain evidence="1 2">JCM 13191</strain>
    </source>
</reference>
<dbReference type="AlphaFoldDB" id="A0A1W6MKK5"/>
<dbReference type="STRING" id="331648.BST97_09000"/>
<dbReference type="Proteomes" id="UP000193431">
    <property type="component" value="Chromosome"/>
</dbReference>
<protein>
    <submittedName>
        <fullName evidence="1">Uncharacterized protein</fullName>
    </submittedName>
</protein>
<keyword evidence="2" id="KW-1185">Reference proteome</keyword>
<dbReference type="EMBL" id="CP019344">
    <property type="protein sequence ID" value="ARN78125.1"/>
    <property type="molecule type" value="Genomic_DNA"/>
</dbReference>
<proteinExistence type="predicted"/>